<proteinExistence type="predicted"/>
<dbReference type="Proteomes" id="UP001431783">
    <property type="component" value="Unassembled WGS sequence"/>
</dbReference>
<gene>
    <name evidence="1" type="ORF">WA026_008597</name>
</gene>
<accession>A0AAW1UK16</accession>
<keyword evidence="2" id="KW-1185">Reference proteome</keyword>
<evidence type="ECO:0000313" key="1">
    <source>
        <dbReference type="EMBL" id="KAK9880081.1"/>
    </source>
</evidence>
<sequence>MRTVVKFKVRVQFALALVIGWAGRISTYRVRTKAGVENFYVLIDTNTIRTGIVIANPLHVQRGQLLNL</sequence>
<dbReference type="AlphaFoldDB" id="A0AAW1UK16"/>
<name>A0AAW1UK16_9CUCU</name>
<organism evidence="1 2">
    <name type="scientific">Henosepilachna vigintioctopunctata</name>
    <dbReference type="NCBI Taxonomy" id="420089"/>
    <lineage>
        <taxon>Eukaryota</taxon>
        <taxon>Metazoa</taxon>
        <taxon>Ecdysozoa</taxon>
        <taxon>Arthropoda</taxon>
        <taxon>Hexapoda</taxon>
        <taxon>Insecta</taxon>
        <taxon>Pterygota</taxon>
        <taxon>Neoptera</taxon>
        <taxon>Endopterygota</taxon>
        <taxon>Coleoptera</taxon>
        <taxon>Polyphaga</taxon>
        <taxon>Cucujiformia</taxon>
        <taxon>Coccinelloidea</taxon>
        <taxon>Coccinellidae</taxon>
        <taxon>Epilachninae</taxon>
        <taxon>Epilachnini</taxon>
        <taxon>Henosepilachna</taxon>
    </lineage>
</organism>
<protein>
    <submittedName>
        <fullName evidence="1">Uncharacterized protein</fullName>
    </submittedName>
</protein>
<reference evidence="1 2" key="1">
    <citation type="submission" date="2023-03" db="EMBL/GenBank/DDBJ databases">
        <title>Genome insight into feeding habits of ladybird beetles.</title>
        <authorList>
            <person name="Li H.-S."/>
            <person name="Huang Y.-H."/>
            <person name="Pang H."/>
        </authorList>
    </citation>
    <scope>NUCLEOTIDE SEQUENCE [LARGE SCALE GENOMIC DNA]</scope>
    <source>
        <strain evidence="1">SYSU_2023b</strain>
        <tissue evidence="1">Whole body</tissue>
    </source>
</reference>
<comment type="caution">
    <text evidence="1">The sequence shown here is derived from an EMBL/GenBank/DDBJ whole genome shotgun (WGS) entry which is preliminary data.</text>
</comment>
<dbReference type="EMBL" id="JARQZJ010000063">
    <property type="protein sequence ID" value="KAK9880081.1"/>
    <property type="molecule type" value="Genomic_DNA"/>
</dbReference>
<evidence type="ECO:0000313" key="2">
    <source>
        <dbReference type="Proteomes" id="UP001431783"/>
    </source>
</evidence>